<feature type="transmembrane region" description="Helical" evidence="8">
    <location>
        <begin position="118"/>
        <end position="138"/>
    </location>
</feature>
<feature type="transmembrane region" description="Helical" evidence="8">
    <location>
        <begin position="366"/>
        <end position="389"/>
    </location>
</feature>
<evidence type="ECO:0000256" key="5">
    <source>
        <dbReference type="ARBA" id="ARBA00022692"/>
    </source>
</evidence>
<dbReference type="PANTHER" id="PTHR33908">
    <property type="entry name" value="MANNOSYLTRANSFERASE YKCB-RELATED"/>
    <property type="match status" value="1"/>
</dbReference>
<feature type="transmembrane region" description="Helical" evidence="8">
    <location>
        <begin position="299"/>
        <end position="318"/>
    </location>
</feature>
<comment type="subcellular location">
    <subcellularLocation>
        <location evidence="1">Cell membrane</location>
        <topology evidence="1">Multi-pass membrane protein</topology>
    </subcellularLocation>
</comment>
<feature type="transmembrane region" description="Helical" evidence="8">
    <location>
        <begin position="79"/>
        <end position="112"/>
    </location>
</feature>
<keyword evidence="11" id="KW-1185">Reference proteome</keyword>
<dbReference type="InterPro" id="IPR050297">
    <property type="entry name" value="LipidA_mod_glycosyltrf_83"/>
</dbReference>
<feature type="transmembrane region" description="Helical" evidence="8">
    <location>
        <begin position="395"/>
        <end position="414"/>
    </location>
</feature>
<keyword evidence="7 8" id="KW-0472">Membrane</keyword>
<evidence type="ECO:0000313" key="11">
    <source>
        <dbReference type="Proteomes" id="UP000570851"/>
    </source>
</evidence>
<feature type="transmembrane region" description="Helical" evidence="8">
    <location>
        <begin position="426"/>
        <end position="450"/>
    </location>
</feature>
<feature type="transmembrane region" description="Helical" evidence="8">
    <location>
        <begin position="218"/>
        <end position="236"/>
    </location>
</feature>
<dbReference type="Proteomes" id="UP000570851">
    <property type="component" value="Unassembled WGS sequence"/>
</dbReference>
<name>A0ABR6S5H6_ANAVA</name>
<evidence type="ECO:0000256" key="1">
    <source>
        <dbReference type="ARBA" id="ARBA00004651"/>
    </source>
</evidence>
<dbReference type="InterPro" id="IPR038731">
    <property type="entry name" value="RgtA/B/C-like"/>
</dbReference>
<accession>A0ABR6S5H6</accession>
<evidence type="ECO:0000256" key="3">
    <source>
        <dbReference type="ARBA" id="ARBA00022676"/>
    </source>
</evidence>
<dbReference type="RefSeq" id="WP_011318769.1">
    <property type="nucleotide sequence ID" value="NZ_JACKZP010000017.1"/>
</dbReference>
<evidence type="ECO:0000256" key="2">
    <source>
        <dbReference type="ARBA" id="ARBA00022475"/>
    </source>
</evidence>
<sequence length="541" mass="61998">MSYKSQPLPAIWRQISLSAAFPYISLLIWTVPLLLFSSGENSLIAHDEGLYAWRSRQILDSGNWISSWGSMHHKTPGPYWLIAIFYQLFGVSEFSVRLPSMIFGILCVLLVYEIGKIMLSKTLAWLSAAILSVEFLWLQYSRLGNPDMPMIFLILLAIYLLIQAELHPQYRNYFSFIVGLSLGLGFLMRSFVIVLPTVALLPYLIAEHRRHRHLINPWLYLGVVIGFIPILLWSWFNWQGDGNNTFTPLVNFVFLLGSEERDGNGILFYLWNTPLKAFPWPCFSLLGSLLIIRRPWHRYNLLLIGFPLVLFAELTIFSTRLSHYALSLYPFIALLAAVGLDWLGKVYEMEYTKRKSLWHRGNIPQILSYTSGALGILFLLAAIATLIWGFVDRKYAVIALVVGLSWFIVPVVWISRHKLGWKFLSARYWIAGWLIPCWLALAFAGGFGLLGDYNPDFRIFFQQPAIASILQNNPINFVQVNDKNSVLLNFYTPVHGQKLDTIAQLPPSSYAWIDKNHSPEISRPHRVIGEVRNYKLIQAVP</sequence>
<dbReference type="EMBL" id="JACKZP010000017">
    <property type="protein sequence ID" value="MBC1301650.1"/>
    <property type="molecule type" value="Genomic_DNA"/>
</dbReference>
<evidence type="ECO:0000256" key="7">
    <source>
        <dbReference type="ARBA" id="ARBA00023136"/>
    </source>
</evidence>
<gene>
    <name evidence="10" type="ORF">GNE12_06935</name>
</gene>
<evidence type="ECO:0000256" key="4">
    <source>
        <dbReference type="ARBA" id="ARBA00022679"/>
    </source>
</evidence>
<evidence type="ECO:0000259" key="9">
    <source>
        <dbReference type="Pfam" id="PF13231"/>
    </source>
</evidence>
<dbReference type="GeneID" id="58724651"/>
<dbReference type="PANTHER" id="PTHR33908:SF11">
    <property type="entry name" value="MEMBRANE PROTEIN"/>
    <property type="match status" value="1"/>
</dbReference>
<protein>
    <submittedName>
        <fullName evidence="10">Glycosyltransferase family 39 protein</fullName>
    </submittedName>
</protein>
<organism evidence="10 11">
    <name type="scientific">Trichormus variabilis N2B</name>
    <dbReference type="NCBI Taxonomy" id="2681315"/>
    <lineage>
        <taxon>Bacteria</taxon>
        <taxon>Bacillati</taxon>
        <taxon>Cyanobacteriota</taxon>
        <taxon>Cyanophyceae</taxon>
        <taxon>Nostocales</taxon>
        <taxon>Nostocaceae</taxon>
        <taxon>Trichormus</taxon>
    </lineage>
</organism>
<evidence type="ECO:0000256" key="8">
    <source>
        <dbReference type="SAM" id="Phobius"/>
    </source>
</evidence>
<proteinExistence type="predicted"/>
<comment type="caution">
    <text evidence="10">The sequence shown here is derived from an EMBL/GenBank/DDBJ whole genome shotgun (WGS) entry which is preliminary data.</text>
</comment>
<feature type="transmembrane region" description="Helical" evidence="8">
    <location>
        <begin position="15"/>
        <end position="36"/>
    </location>
</feature>
<keyword evidence="4" id="KW-0808">Transferase</keyword>
<feature type="transmembrane region" description="Helical" evidence="8">
    <location>
        <begin position="277"/>
        <end position="292"/>
    </location>
</feature>
<feature type="transmembrane region" description="Helical" evidence="8">
    <location>
        <begin position="150"/>
        <end position="167"/>
    </location>
</feature>
<keyword evidence="3" id="KW-0328">Glycosyltransferase</keyword>
<evidence type="ECO:0000313" key="10">
    <source>
        <dbReference type="EMBL" id="MBC1301650.1"/>
    </source>
</evidence>
<reference evidence="10 11" key="1">
    <citation type="submission" date="2019-11" db="EMBL/GenBank/DDBJ databases">
        <title>Comparison of genomes from free-living endosymbiotic cyanobacteria isolated from Azolla.</title>
        <authorList>
            <person name="Thiel T."/>
            <person name="Pratte B."/>
        </authorList>
    </citation>
    <scope>NUCLEOTIDE SEQUENCE [LARGE SCALE GENOMIC DNA]</scope>
    <source>
        <strain evidence="10 11">N2B</strain>
    </source>
</reference>
<evidence type="ECO:0000256" key="6">
    <source>
        <dbReference type="ARBA" id="ARBA00022989"/>
    </source>
</evidence>
<feature type="domain" description="Glycosyltransferase RgtA/B/C/D-like" evidence="9">
    <location>
        <begin position="74"/>
        <end position="233"/>
    </location>
</feature>
<feature type="transmembrane region" description="Helical" evidence="8">
    <location>
        <begin position="173"/>
        <end position="206"/>
    </location>
</feature>
<keyword evidence="2" id="KW-1003">Cell membrane</keyword>
<keyword evidence="5 8" id="KW-0812">Transmembrane</keyword>
<dbReference type="Pfam" id="PF13231">
    <property type="entry name" value="PMT_2"/>
    <property type="match status" value="1"/>
</dbReference>
<feature type="transmembrane region" description="Helical" evidence="8">
    <location>
        <begin position="324"/>
        <end position="345"/>
    </location>
</feature>
<keyword evidence="6 8" id="KW-1133">Transmembrane helix</keyword>